<dbReference type="InterPro" id="IPR003488">
    <property type="entry name" value="DprA"/>
</dbReference>
<evidence type="ECO:0000256" key="1">
    <source>
        <dbReference type="ARBA" id="ARBA00006525"/>
    </source>
</evidence>
<dbReference type="OrthoDB" id="9785707at2"/>
<protein>
    <submittedName>
        <fullName evidence="3">DNA processing protein</fullName>
    </submittedName>
</protein>
<dbReference type="AlphaFoldDB" id="A0A1M5PZL3"/>
<name>A0A1M5PZL3_9FIRM</name>
<evidence type="ECO:0000259" key="2">
    <source>
        <dbReference type="Pfam" id="PF02481"/>
    </source>
</evidence>
<dbReference type="RefSeq" id="WP_072723697.1">
    <property type="nucleotide sequence ID" value="NZ_FQXH01000007.1"/>
</dbReference>
<dbReference type="Gene3D" id="3.40.50.450">
    <property type="match status" value="1"/>
</dbReference>
<dbReference type="SUPFAM" id="SSF47781">
    <property type="entry name" value="RuvA domain 2-like"/>
    <property type="match status" value="1"/>
</dbReference>
<dbReference type="PANTHER" id="PTHR43022:SF1">
    <property type="entry name" value="PROTEIN SMF"/>
    <property type="match status" value="1"/>
</dbReference>
<dbReference type="InterPro" id="IPR010994">
    <property type="entry name" value="RuvA_2-like"/>
</dbReference>
<dbReference type="Proteomes" id="UP000242520">
    <property type="component" value="Unassembled WGS sequence"/>
</dbReference>
<dbReference type="GO" id="GO:0009294">
    <property type="term" value="P:DNA-mediated transformation"/>
    <property type="evidence" value="ECO:0007669"/>
    <property type="project" value="InterPro"/>
</dbReference>
<evidence type="ECO:0000313" key="4">
    <source>
        <dbReference type="Proteomes" id="UP000242520"/>
    </source>
</evidence>
<gene>
    <name evidence="3" type="ORF">SAMN02744040_00710</name>
</gene>
<dbReference type="InterPro" id="IPR057666">
    <property type="entry name" value="DrpA_SLOG"/>
</dbReference>
<dbReference type="PANTHER" id="PTHR43022">
    <property type="entry name" value="PROTEIN SMF"/>
    <property type="match status" value="1"/>
</dbReference>
<dbReference type="STRING" id="1123350.SAMN02744040_00710"/>
<dbReference type="EMBL" id="FQXH01000007">
    <property type="protein sequence ID" value="SHH07324.1"/>
    <property type="molecule type" value="Genomic_DNA"/>
</dbReference>
<evidence type="ECO:0000313" key="3">
    <source>
        <dbReference type="EMBL" id="SHH07324.1"/>
    </source>
</evidence>
<keyword evidence="4" id="KW-1185">Reference proteome</keyword>
<organism evidence="3 4">
    <name type="scientific">Tepidibacter thalassicus DSM 15285</name>
    <dbReference type="NCBI Taxonomy" id="1123350"/>
    <lineage>
        <taxon>Bacteria</taxon>
        <taxon>Bacillati</taxon>
        <taxon>Bacillota</taxon>
        <taxon>Clostridia</taxon>
        <taxon>Peptostreptococcales</taxon>
        <taxon>Peptostreptococcaceae</taxon>
        <taxon>Tepidibacter</taxon>
    </lineage>
</organism>
<dbReference type="SUPFAM" id="SSF102405">
    <property type="entry name" value="MCP/YpsA-like"/>
    <property type="match status" value="1"/>
</dbReference>
<comment type="similarity">
    <text evidence="1">Belongs to the DprA/Smf family.</text>
</comment>
<dbReference type="Pfam" id="PF02481">
    <property type="entry name" value="DNA_processg_A"/>
    <property type="match status" value="1"/>
</dbReference>
<reference evidence="4" key="1">
    <citation type="submission" date="2016-11" db="EMBL/GenBank/DDBJ databases">
        <authorList>
            <person name="Varghese N."/>
            <person name="Submissions S."/>
        </authorList>
    </citation>
    <scope>NUCLEOTIDE SEQUENCE [LARGE SCALE GENOMIC DNA]</scope>
    <source>
        <strain evidence="4">DSM 15285</strain>
    </source>
</reference>
<accession>A0A1M5PZL3</accession>
<proteinExistence type="inferred from homology"/>
<sequence>MKIDDIYLLLWHINGIGYKTIQKLENYFNGFENFYEVDKTEIYKIPNISLKVKENIVNYRSSTYLEMIKENMYKNNISYITINNPRYPKKLKNIYNPPYVLFVKGNVDILSEFSIAMVGSRKPTIYGIWCAKKFSSELSSLGINIISGMALGIDFYSHLGCLNNKGKTIAVLGSSIDKVYPKENINLMNDIIEDGGAVISEYPLGTSARPIYFPMRNRIISGISDGVLIVEAGEKSGALITMDYALEHGKNVFSIPGNINSQMSKGTNKIIKEGAKMITCVDDILEEYNIFYEKNLYVLDKEDIELSKDEQKMVNILKEYGSLHVDLICKYTKLNIKDILGILNVLEIKGIVSELGNKIYSINN</sequence>
<dbReference type="NCBIfam" id="TIGR00732">
    <property type="entry name" value="dprA"/>
    <property type="match status" value="1"/>
</dbReference>
<feature type="domain" description="Smf/DprA SLOG" evidence="2">
    <location>
        <begin position="79"/>
        <end position="288"/>
    </location>
</feature>